<reference evidence="1 2" key="1">
    <citation type="journal article" date="2019" name="Sci. Rep.">
        <title>Orb-weaving spider Araneus ventricosus genome elucidates the spidroin gene catalogue.</title>
        <authorList>
            <person name="Kono N."/>
            <person name="Nakamura H."/>
            <person name="Ohtoshi R."/>
            <person name="Moran D.A.P."/>
            <person name="Shinohara A."/>
            <person name="Yoshida Y."/>
            <person name="Fujiwara M."/>
            <person name="Mori M."/>
            <person name="Tomita M."/>
            <person name="Arakawa K."/>
        </authorList>
    </citation>
    <scope>NUCLEOTIDE SEQUENCE [LARGE SCALE GENOMIC DNA]</scope>
</reference>
<organism evidence="1 2">
    <name type="scientific">Araneus ventricosus</name>
    <name type="common">Orbweaver spider</name>
    <name type="synonym">Epeira ventricosa</name>
    <dbReference type="NCBI Taxonomy" id="182803"/>
    <lineage>
        <taxon>Eukaryota</taxon>
        <taxon>Metazoa</taxon>
        <taxon>Ecdysozoa</taxon>
        <taxon>Arthropoda</taxon>
        <taxon>Chelicerata</taxon>
        <taxon>Arachnida</taxon>
        <taxon>Araneae</taxon>
        <taxon>Araneomorphae</taxon>
        <taxon>Entelegynae</taxon>
        <taxon>Araneoidea</taxon>
        <taxon>Araneidae</taxon>
        <taxon>Araneus</taxon>
    </lineage>
</organism>
<name>A0A4Y2ISF1_ARAVE</name>
<gene>
    <name evidence="1" type="ORF">AVEN_94568_1</name>
</gene>
<comment type="caution">
    <text evidence="1">The sequence shown here is derived from an EMBL/GenBank/DDBJ whole genome shotgun (WGS) entry which is preliminary data.</text>
</comment>
<dbReference type="AlphaFoldDB" id="A0A4Y2ISF1"/>
<proteinExistence type="predicted"/>
<evidence type="ECO:0000313" key="1">
    <source>
        <dbReference type="EMBL" id="GBM80524.1"/>
    </source>
</evidence>
<sequence>MADHGRLRSQSVKSVDRLIDCEPMNSRKYCCKDLMSLSCFASLIIGEGFLQGNPEDIQPIDQLQQNARTSVPQHLVGRYQWVVNAAFGVSRNFATCPGNVEKCNHNRTFCGSATHQMAPPIYYWSTDALICACTKSFSSTRNEKEEGSSNNGDLGQ</sequence>
<dbReference type="Proteomes" id="UP000499080">
    <property type="component" value="Unassembled WGS sequence"/>
</dbReference>
<accession>A0A4Y2ISF1</accession>
<evidence type="ECO:0000313" key="2">
    <source>
        <dbReference type="Proteomes" id="UP000499080"/>
    </source>
</evidence>
<dbReference type="EMBL" id="BGPR01002889">
    <property type="protein sequence ID" value="GBM80524.1"/>
    <property type="molecule type" value="Genomic_DNA"/>
</dbReference>
<protein>
    <submittedName>
        <fullName evidence="1">Uncharacterized protein</fullName>
    </submittedName>
</protein>
<keyword evidence="2" id="KW-1185">Reference proteome</keyword>